<dbReference type="InterPro" id="IPR036396">
    <property type="entry name" value="Cyt_P450_sf"/>
</dbReference>
<organism evidence="8 9">
    <name type="scientific">Nonomuraea soli</name>
    <dbReference type="NCBI Taxonomy" id="1032476"/>
    <lineage>
        <taxon>Bacteria</taxon>
        <taxon>Bacillati</taxon>
        <taxon>Actinomycetota</taxon>
        <taxon>Actinomycetes</taxon>
        <taxon>Streptosporangiales</taxon>
        <taxon>Streptosporangiaceae</taxon>
        <taxon>Nonomuraea</taxon>
    </lineage>
</organism>
<evidence type="ECO:0000313" key="9">
    <source>
        <dbReference type="Proteomes" id="UP000530928"/>
    </source>
</evidence>
<keyword evidence="3 7" id="KW-0479">Metal-binding</keyword>
<gene>
    <name evidence="8" type="ORF">HNR30_005116</name>
</gene>
<dbReference type="PRINTS" id="PR00359">
    <property type="entry name" value="BP450"/>
</dbReference>
<dbReference type="EMBL" id="JACDUR010000005">
    <property type="protein sequence ID" value="MBA2893755.1"/>
    <property type="molecule type" value="Genomic_DNA"/>
</dbReference>
<keyword evidence="9" id="KW-1185">Reference proteome</keyword>
<evidence type="ECO:0000256" key="4">
    <source>
        <dbReference type="ARBA" id="ARBA00023002"/>
    </source>
</evidence>
<dbReference type="Gene3D" id="1.10.630.10">
    <property type="entry name" value="Cytochrome P450"/>
    <property type="match status" value="1"/>
</dbReference>
<protein>
    <submittedName>
        <fullName evidence="8">Cytochrome P450</fullName>
    </submittedName>
</protein>
<comment type="similarity">
    <text evidence="1 7">Belongs to the cytochrome P450 family.</text>
</comment>
<evidence type="ECO:0000256" key="2">
    <source>
        <dbReference type="ARBA" id="ARBA00022617"/>
    </source>
</evidence>
<evidence type="ECO:0000256" key="7">
    <source>
        <dbReference type="RuleBase" id="RU000461"/>
    </source>
</evidence>
<evidence type="ECO:0000313" key="8">
    <source>
        <dbReference type="EMBL" id="MBA2893755.1"/>
    </source>
</evidence>
<accession>A0A7W0HS87</accession>
<dbReference type="InterPro" id="IPR001128">
    <property type="entry name" value="Cyt_P450"/>
</dbReference>
<reference evidence="8 9" key="1">
    <citation type="submission" date="2020-07" db="EMBL/GenBank/DDBJ databases">
        <title>Genomic Encyclopedia of Type Strains, Phase IV (KMG-IV): sequencing the most valuable type-strain genomes for metagenomic binning, comparative biology and taxonomic classification.</title>
        <authorList>
            <person name="Goeker M."/>
        </authorList>
    </citation>
    <scope>NUCLEOTIDE SEQUENCE [LARGE SCALE GENOMIC DNA]</scope>
    <source>
        <strain evidence="8 9">DSM 45533</strain>
    </source>
</reference>
<sequence>MDLESQLFQPDPYPAYARLRDQAPAVRVDGAGGDIWVITRYEEARAALTDPRLAKDPTLAPRWMQEIGLFDGDEGPAGRTMLVSDPPDHTRLRKLVARAFTHRRIENLRPRVQRIADDLLDTLPRETDLVAAFAFPLPITVICELLGVPLDDRADFQRWTRELLTPPYTPPGAETRRRGAAAMEHYITALIERLRERLDPGLAADEQPDLLSALINGGGLNERELLGMAQLLLVAGHETTVNLIANAVFALLRHPGQYALLRERPELIPSAVEELLRYDGPVERATPRFALEDVTIGDTTIPKGSAVQVGLGSAARDPRRFPDADRLDITRSDNPHLAFGHGIHHCLGAPLARLEAQVALATLLRRFPSITLACAPEDLSWRAGGPSIIRGLEALPIRT</sequence>
<dbReference type="CDD" id="cd11029">
    <property type="entry name" value="CYP107-like"/>
    <property type="match status" value="1"/>
</dbReference>
<dbReference type="RefSeq" id="WP_181612529.1">
    <property type="nucleotide sequence ID" value="NZ_BAABAM010000005.1"/>
</dbReference>
<evidence type="ECO:0000256" key="6">
    <source>
        <dbReference type="ARBA" id="ARBA00023033"/>
    </source>
</evidence>
<dbReference type="FunFam" id="1.10.630.10:FF:000018">
    <property type="entry name" value="Cytochrome P450 monooxygenase"/>
    <property type="match status" value="1"/>
</dbReference>
<dbReference type="PRINTS" id="PR00385">
    <property type="entry name" value="P450"/>
</dbReference>
<dbReference type="AlphaFoldDB" id="A0A7W0HS87"/>
<dbReference type="SUPFAM" id="SSF48264">
    <property type="entry name" value="Cytochrome P450"/>
    <property type="match status" value="1"/>
</dbReference>
<dbReference type="InterPro" id="IPR017972">
    <property type="entry name" value="Cyt_P450_CS"/>
</dbReference>
<dbReference type="GO" id="GO:0004497">
    <property type="term" value="F:monooxygenase activity"/>
    <property type="evidence" value="ECO:0007669"/>
    <property type="project" value="UniProtKB-KW"/>
</dbReference>
<dbReference type="InterPro" id="IPR002397">
    <property type="entry name" value="Cyt_P450_B"/>
</dbReference>
<dbReference type="GO" id="GO:0016705">
    <property type="term" value="F:oxidoreductase activity, acting on paired donors, with incorporation or reduction of molecular oxygen"/>
    <property type="evidence" value="ECO:0007669"/>
    <property type="project" value="InterPro"/>
</dbReference>
<keyword evidence="4 7" id="KW-0560">Oxidoreductase</keyword>
<keyword evidence="5 7" id="KW-0408">Iron</keyword>
<comment type="caution">
    <text evidence="8">The sequence shown here is derived from an EMBL/GenBank/DDBJ whole genome shotgun (WGS) entry which is preliminary data.</text>
</comment>
<dbReference type="GO" id="GO:0005506">
    <property type="term" value="F:iron ion binding"/>
    <property type="evidence" value="ECO:0007669"/>
    <property type="project" value="InterPro"/>
</dbReference>
<evidence type="ECO:0000256" key="1">
    <source>
        <dbReference type="ARBA" id="ARBA00010617"/>
    </source>
</evidence>
<dbReference type="GO" id="GO:0020037">
    <property type="term" value="F:heme binding"/>
    <property type="evidence" value="ECO:0007669"/>
    <property type="project" value="InterPro"/>
</dbReference>
<dbReference type="Proteomes" id="UP000530928">
    <property type="component" value="Unassembled WGS sequence"/>
</dbReference>
<evidence type="ECO:0000256" key="5">
    <source>
        <dbReference type="ARBA" id="ARBA00023004"/>
    </source>
</evidence>
<evidence type="ECO:0000256" key="3">
    <source>
        <dbReference type="ARBA" id="ARBA00022723"/>
    </source>
</evidence>
<dbReference type="PANTHER" id="PTHR46696:SF1">
    <property type="entry name" value="CYTOCHROME P450 YJIB-RELATED"/>
    <property type="match status" value="1"/>
</dbReference>
<dbReference type="PROSITE" id="PS00086">
    <property type="entry name" value="CYTOCHROME_P450"/>
    <property type="match status" value="1"/>
</dbReference>
<keyword evidence="6 7" id="KW-0503">Monooxygenase</keyword>
<name>A0A7W0HS87_9ACTN</name>
<proteinExistence type="inferred from homology"/>
<dbReference type="PANTHER" id="PTHR46696">
    <property type="entry name" value="P450, PUTATIVE (EUROFUNG)-RELATED"/>
    <property type="match status" value="1"/>
</dbReference>
<keyword evidence="2 7" id="KW-0349">Heme</keyword>
<dbReference type="Pfam" id="PF00067">
    <property type="entry name" value="p450"/>
    <property type="match status" value="1"/>
</dbReference>